<dbReference type="Gene3D" id="1.20.5.190">
    <property type="match status" value="1"/>
</dbReference>
<reference evidence="13 14" key="1">
    <citation type="journal article" date="2020" name="IScience">
        <title>Genome Sequencing of the Endangered Kingdonia uniflora (Circaeasteraceae, Ranunculales) Reveals Potential Mechanisms of Evolutionary Specialization.</title>
        <authorList>
            <person name="Sun Y."/>
            <person name="Deng T."/>
            <person name="Zhang A."/>
            <person name="Moore M.J."/>
            <person name="Landis J.B."/>
            <person name="Lin N."/>
            <person name="Zhang H."/>
            <person name="Zhang X."/>
            <person name="Huang J."/>
            <person name="Zhang X."/>
            <person name="Sun H."/>
            <person name="Wang H."/>
        </authorList>
    </citation>
    <scope>NUCLEOTIDE SEQUENCE [LARGE SCALE GENOMIC DNA]</scope>
    <source>
        <strain evidence="13">TB1705</strain>
        <tissue evidence="13">Leaf</tissue>
    </source>
</reference>
<evidence type="ECO:0000256" key="2">
    <source>
        <dbReference type="ARBA" id="ARBA00008267"/>
    </source>
</evidence>
<keyword evidence="7" id="KW-0040">ANK repeat</keyword>
<evidence type="ECO:0000256" key="12">
    <source>
        <dbReference type="SAM" id="Coils"/>
    </source>
</evidence>
<evidence type="ECO:0000256" key="3">
    <source>
        <dbReference type="ARBA" id="ARBA00022737"/>
    </source>
</evidence>
<keyword evidence="14" id="KW-1185">Reference proteome</keyword>
<evidence type="ECO:0000256" key="7">
    <source>
        <dbReference type="ARBA" id="ARBA00023043"/>
    </source>
</evidence>
<keyword evidence="4" id="KW-0106">Calcium</keyword>
<dbReference type="PANTHER" id="PTHR23335">
    <property type="entry name" value="CALMODULIN-BINDING TRANSCRIPTION ACTIVATOR CAMTA"/>
    <property type="match status" value="1"/>
</dbReference>
<dbReference type="SUPFAM" id="SSF52540">
    <property type="entry name" value="P-loop containing nucleoside triphosphate hydrolases"/>
    <property type="match status" value="1"/>
</dbReference>
<comment type="caution">
    <text evidence="13">The sequence shown here is derived from an EMBL/GenBank/DDBJ whole genome shotgun (WGS) entry which is preliminary data.</text>
</comment>
<dbReference type="EMBL" id="JACGCM010002358">
    <property type="protein sequence ID" value="KAF6140605.1"/>
    <property type="molecule type" value="Genomic_DNA"/>
</dbReference>
<evidence type="ECO:0000313" key="14">
    <source>
        <dbReference type="Proteomes" id="UP000541444"/>
    </source>
</evidence>
<keyword evidence="10" id="KW-0804">Transcription</keyword>
<dbReference type="GO" id="GO:0003690">
    <property type="term" value="F:double-stranded DNA binding"/>
    <property type="evidence" value="ECO:0007669"/>
    <property type="project" value="TreeGrafter"/>
</dbReference>
<protein>
    <submittedName>
        <fullName evidence="13">Uncharacterized protein</fullName>
    </submittedName>
</protein>
<gene>
    <name evidence="13" type="ORF">GIB67_013898</name>
</gene>
<evidence type="ECO:0000256" key="9">
    <source>
        <dbReference type="ARBA" id="ARBA00023159"/>
    </source>
</evidence>
<name>A0A7J7LDA5_9MAGN</name>
<feature type="coiled-coil region" evidence="12">
    <location>
        <begin position="333"/>
        <end position="360"/>
    </location>
</feature>
<dbReference type="Proteomes" id="UP000541444">
    <property type="component" value="Unassembled WGS sequence"/>
</dbReference>
<evidence type="ECO:0000313" key="13">
    <source>
        <dbReference type="EMBL" id="KAF6140605.1"/>
    </source>
</evidence>
<evidence type="ECO:0000256" key="4">
    <source>
        <dbReference type="ARBA" id="ARBA00022837"/>
    </source>
</evidence>
<dbReference type="GO" id="GO:0003712">
    <property type="term" value="F:transcription coregulator activity"/>
    <property type="evidence" value="ECO:0007669"/>
    <property type="project" value="TreeGrafter"/>
</dbReference>
<evidence type="ECO:0000256" key="8">
    <source>
        <dbReference type="ARBA" id="ARBA00023125"/>
    </source>
</evidence>
<dbReference type="Pfam" id="PF00612">
    <property type="entry name" value="IQ"/>
    <property type="match status" value="2"/>
</dbReference>
<comment type="subcellular location">
    <subcellularLocation>
        <location evidence="1">Nucleus</location>
    </subcellularLocation>
</comment>
<dbReference type="InterPro" id="IPR000048">
    <property type="entry name" value="IQ_motif_EF-hand-BS"/>
</dbReference>
<dbReference type="OrthoDB" id="407555at2759"/>
<dbReference type="GO" id="GO:0005516">
    <property type="term" value="F:calmodulin binding"/>
    <property type="evidence" value="ECO:0007669"/>
    <property type="project" value="UniProtKB-KW"/>
</dbReference>
<evidence type="ECO:0000256" key="6">
    <source>
        <dbReference type="ARBA" id="ARBA00023015"/>
    </source>
</evidence>
<dbReference type="PROSITE" id="PS50096">
    <property type="entry name" value="IQ"/>
    <property type="match status" value="2"/>
</dbReference>
<dbReference type="AlphaFoldDB" id="A0A7J7LDA5"/>
<dbReference type="PANTHER" id="PTHR23335:SF30">
    <property type="entry name" value="CALMODULIN-BINDING TRANSCRIPTION ACTIVATOR 3"/>
    <property type="match status" value="1"/>
</dbReference>
<dbReference type="FunFam" id="1.20.5.190:FF:000003">
    <property type="entry name" value="Calmodulin-binding transcription activator 2"/>
    <property type="match status" value="1"/>
</dbReference>
<keyword evidence="6" id="KW-0805">Transcription regulation</keyword>
<keyword evidence="8" id="KW-0238">DNA-binding</keyword>
<keyword evidence="11" id="KW-0539">Nucleus</keyword>
<dbReference type="InterPro" id="IPR027417">
    <property type="entry name" value="P-loop_NTPase"/>
</dbReference>
<evidence type="ECO:0000256" key="5">
    <source>
        <dbReference type="ARBA" id="ARBA00022860"/>
    </source>
</evidence>
<accession>A0A7J7LDA5</accession>
<dbReference type="SMART" id="SM00015">
    <property type="entry name" value="IQ"/>
    <property type="match status" value="2"/>
</dbReference>
<keyword evidence="5" id="KW-0112">Calmodulin-binding</keyword>
<keyword evidence="3" id="KW-0677">Repeat</keyword>
<evidence type="ECO:0000256" key="1">
    <source>
        <dbReference type="ARBA" id="ARBA00004123"/>
    </source>
</evidence>
<comment type="similarity">
    <text evidence="2">Belongs to the CAMTA family.</text>
</comment>
<dbReference type="GO" id="GO:0006357">
    <property type="term" value="P:regulation of transcription by RNA polymerase II"/>
    <property type="evidence" value="ECO:0007669"/>
    <property type="project" value="TreeGrafter"/>
</dbReference>
<dbReference type="GO" id="GO:0005634">
    <property type="term" value="C:nucleus"/>
    <property type="evidence" value="ECO:0007669"/>
    <property type="project" value="UniProtKB-SubCell"/>
</dbReference>
<sequence length="427" mass="47720">MERAREALEFTQLESDSISRLTGPPHRDGIGQSFYEEFALRGIRVEPGFVSCTFKVLPRLTIRQPNSSKSQLDAMLSCYLSELSITMERTVVALVSLGAAPGALTDPSPKFPTGKAPADLASSNGHKGIAGYLAGSSLTTHLSSLNLKDTKESGAPKPTEIKFIQTISERNERPFSGGDMRDASLKDSLAAVCIATQAAARIHQVFRVQSFQKKQIKEYGNEKLGMSDERALSLITVKTHKPGQRDGPVHTAAIKIQNKFRGWKGRKEFLIVRQRIVKIQALVRGHQVRKHYKKIIWSVGIVDKAILRWRRKGSGLRGFRSEALVEGSTNMQIVQKEDDYDFLKEGRKQTEERLQKALARVKSMVRYPEARDQYRRLLTVVTEFEEKKAAEDTIIESSEGAGDAAFDDLIDLETLLDDDTFMSTSFE</sequence>
<organism evidence="13 14">
    <name type="scientific">Kingdonia uniflora</name>
    <dbReference type="NCBI Taxonomy" id="39325"/>
    <lineage>
        <taxon>Eukaryota</taxon>
        <taxon>Viridiplantae</taxon>
        <taxon>Streptophyta</taxon>
        <taxon>Embryophyta</taxon>
        <taxon>Tracheophyta</taxon>
        <taxon>Spermatophyta</taxon>
        <taxon>Magnoliopsida</taxon>
        <taxon>Ranunculales</taxon>
        <taxon>Circaeasteraceae</taxon>
        <taxon>Kingdonia</taxon>
    </lineage>
</organism>
<evidence type="ECO:0000256" key="11">
    <source>
        <dbReference type="ARBA" id="ARBA00023242"/>
    </source>
</evidence>
<keyword evidence="9" id="KW-0010">Activator</keyword>
<proteinExistence type="inferred from homology"/>
<keyword evidence="12" id="KW-0175">Coiled coil</keyword>
<evidence type="ECO:0000256" key="10">
    <source>
        <dbReference type="ARBA" id="ARBA00023163"/>
    </source>
</evidence>